<dbReference type="CDD" id="cd00077">
    <property type="entry name" value="HDc"/>
    <property type="match status" value="1"/>
</dbReference>
<sequence>MKVLPTQLEEGCILSEAVMGQTDIPIIPNKTILSSQHISVLQTFLISSVEVESTLANGEKFYPIEAVKDSPEESNDQIKDQLNVESKRDIEFINYYHDTVKHYTRLYSEWQSGKRVEIVAVKKCFIPFIEYMIDHPKNFLNMHQLSQKDGYMYHHAVAVACLAAFLAKKLHYPKTDWMQAGISGALADIGMMRIPNRILSKKGPLSSLELKEVQKHPIYSYNMLSKIKGISKPVLWSVLQHHERIDKSGYPLGSNEAKLHPLSQVVAVADVFHAMTSDRIYSRKQSPYKVIEHLCTEQFGKYDHRIVQTLKNSYEQLSIGMKVRLQNGERAEIVFFPSQHVNNPMVRRLGTDEVFQLKSEQFYDIEEMI</sequence>
<comment type="caution">
    <text evidence="2">The sequence shown here is derived from an EMBL/GenBank/DDBJ whole genome shotgun (WGS) entry which is preliminary data.</text>
</comment>
<protein>
    <submittedName>
        <fullName evidence="2">HD-GYP domain-containing protein</fullName>
        <ecNumber evidence="2">3.1.4.-</ecNumber>
    </submittedName>
</protein>
<dbReference type="GO" id="GO:0016787">
    <property type="term" value="F:hydrolase activity"/>
    <property type="evidence" value="ECO:0007669"/>
    <property type="project" value="UniProtKB-KW"/>
</dbReference>
<organism evidence="2 3">
    <name type="scientific">Alkalihalophilus pseudofirmus</name>
    <name type="common">Bacillus pseudofirmus</name>
    <dbReference type="NCBI Taxonomy" id="79885"/>
    <lineage>
        <taxon>Bacteria</taxon>
        <taxon>Bacillati</taxon>
        <taxon>Bacillota</taxon>
        <taxon>Bacilli</taxon>
        <taxon>Bacillales</taxon>
        <taxon>Bacillaceae</taxon>
        <taxon>Alkalihalophilus</taxon>
    </lineage>
</organism>
<dbReference type="PROSITE" id="PS51832">
    <property type="entry name" value="HD_GYP"/>
    <property type="match status" value="1"/>
</dbReference>
<evidence type="ECO:0000259" key="1">
    <source>
        <dbReference type="PROSITE" id="PS51832"/>
    </source>
</evidence>
<dbReference type="EC" id="3.1.4.-" evidence="2"/>
<name>A0AAJ2U2W6_ALKPS</name>
<dbReference type="EMBL" id="JAWJAY010000011">
    <property type="protein sequence ID" value="MDV2887369.1"/>
    <property type="molecule type" value="Genomic_DNA"/>
</dbReference>
<reference evidence="2" key="1">
    <citation type="submission" date="2023-10" db="EMBL/GenBank/DDBJ databases">
        <title>Screening of Alkalihalophilus pseudofirmusBZ-TG-HK211 and Its Alleviation of Salt Stress on Rapeseed Growth.</title>
        <authorList>
            <person name="Zhao B."/>
            <person name="Guo T."/>
        </authorList>
    </citation>
    <scope>NUCLEOTIDE SEQUENCE</scope>
    <source>
        <strain evidence="2">BZ-TG-HK211</strain>
    </source>
</reference>
<feature type="domain" description="HD-GYP" evidence="1">
    <location>
        <begin position="130"/>
        <end position="326"/>
    </location>
</feature>
<dbReference type="PANTHER" id="PTHR43155">
    <property type="entry name" value="CYCLIC DI-GMP PHOSPHODIESTERASE PA4108-RELATED"/>
    <property type="match status" value="1"/>
</dbReference>
<keyword evidence="2" id="KW-0378">Hydrolase</keyword>
<dbReference type="Proteomes" id="UP001285636">
    <property type="component" value="Unassembled WGS sequence"/>
</dbReference>
<dbReference type="Pfam" id="PF13487">
    <property type="entry name" value="HD_5"/>
    <property type="match status" value="1"/>
</dbReference>
<dbReference type="Gene3D" id="1.10.3210.10">
    <property type="entry name" value="Hypothetical protein af1432"/>
    <property type="match status" value="1"/>
</dbReference>
<dbReference type="AlphaFoldDB" id="A0AAJ2U2W6"/>
<dbReference type="SMART" id="SM00471">
    <property type="entry name" value="HDc"/>
    <property type="match status" value="1"/>
</dbReference>
<proteinExistence type="predicted"/>
<dbReference type="PANTHER" id="PTHR43155:SF2">
    <property type="entry name" value="CYCLIC DI-GMP PHOSPHODIESTERASE PA4108"/>
    <property type="match status" value="1"/>
</dbReference>
<dbReference type="InterPro" id="IPR003607">
    <property type="entry name" value="HD/PDEase_dom"/>
</dbReference>
<accession>A0AAJ2U2W6</accession>
<dbReference type="SUPFAM" id="SSF109604">
    <property type="entry name" value="HD-domain/PDEase-like"/>
    <property type="match status" value="1"/>
</dbReference>
<dbReference type="InterPro" id="IPR037522">
    <property type="entry name" value="HD_GYP_dom"/>
</dbReference>
<dbReference type="RefSeq" id="WP_323467676.1">
    <property type="nucleotide sequence ID" value="NZ_CP144224.1"/>
</dbReference>
<evidence type="ECO:0000313" key="3">
    <source>
        <dbReference type="Proteomes" id="UP001285636"/>
    </source>
</evidence>
<gene>
    <name evidence="2" type="ORF">RYX45_19465</name>
</gene>
<evidence type="ECO:0000313" key="2">
    <source>
        <dbReference type="EMBL" id="MDV2887369.1"/>
    </source>
</evidence>